<feature type="region of interest" description="Disordered" evidence="1">
    <location>
        <begin position="1"/>
        <end position="23"/>
    </location>
</feature>
<sequence length="121" mass="13958">MKSSPKPENSGEALELSGNTMKKRTYAQQIVKRTLTLEQTLPDDLPKEKHRATRDRERICKVFWQGQTHAGTPKLTNPHHKRDRRQLYLLLRYVSRVISAHSSSKTKSESLVFGSLINRSM</sequence>
<protein>
    <submittedName>
        <fullName evidence="2">Uncharacterized protein</fullName>
    </submittedName>
</protein>
<name>A0AAV6NEP0_9ROSI</name>
<comment type="caution">
    <text evidence="2">The sequence shown here is derived from an EMBL/GenBank/DDBJ whole genome shotgun (WGS) entry which is preliminary data.</text>
</comment>
<dbReference type="Proteomes" id="UP000685013">
    <property type="component" value="Chromosome 6"/>
</dbReference>
<accession>A0AAV6NEP0</accession>
<feature type="non-terminal residue" evidence="2">
    <location>
        <position position="1"/>
    </location>
</feature>
<dbReference type="EMBL" id="JAGKQH010000006">
    <property type="protein sequence ID" value="KAG6596976.1"/>
    <property type="molecule type" value="Genomic_DNA"/>
</dbReference>
<evidence type="ECO:0000313" key="3">
    <source>
        <dbReference type="Proteomes" id="UP000685013"/>
    </source>
</evidence>
<gene>
    <name evidence="2" type="ORF">SDJN03_10156</name>
</gene>
<reference evidence="2 3" key="1">
    <citation type="journal article" date="2021" name="Hortic Res">
        <title>The domestication of Cucurbita argyrosperma as revealed by the genome of its wild relative.</title>
        <authorList>
            <person name="Barrera-Redondo J."/>
            <person name="Sanchez-de la Vega G."/>
            <person name="Aguirre-Liguori J.A."/>
            <person name="Castellanos-Morales G."/>
            <person name="Gutierrez-Guerrero Y.T."/>
            <person name="Aguirre-Dugua X."/>
            <person name="Aguirre-Planter E."/>
            <person name="Tenaillon M.I."/>
            <person name="Lira-Saade R."/>
            <person name="Eguiarte L.E."/>
        </authorList>
    </citation>
    <scope>NUCLEOTIDE SEQUENCE [LARGE SCALE GENOMIC DNA]</scope>
    <source>
        <strain evidence="2">JBR-2021</strain>
    </source>
</reference>
<organism evidence="2 3">
    <name type="scientific">Cucurbita argyrosperma subsp. sororia</name>
    <dbReference type="NCBI Taxonomy" id="37648"/>
    <lineage>
        <taxon>Eukaryota</taxon>
        <taxon>Viridiplantae</taxon>
        <taxon>Streptophyta</taxon>
        <taxon>Embryophyta</taxon>
        <taxon>Tracheophyta</taxon>
        <taxon>Spermatophyta</taxon>
        <taxon>Magnoliopsida</taxon>
        <taxon>eudicotyledons</taxon>
        <taxon>Gunneridae</taxon>
        <taxon>Pentapetalae</taxon>
        <taxon>rosids</taxon>
        <taxon>fabids</taxon>
        <taxon>Cucurbitales</taxon>
        <taxon>Cucurbitaceae</taxon>
        <taxon>Cucurbiteae</taxon>
        <taxon>Cucurbita</taxon>
    </lineage>
</organism>
<dbReference type="AlphaFoldDB" id="A0AAV6NEP0"/>
<evidence type="ECO:0000256" key="1">
    <source>
        <dbReference type="SAM" id="MobiDB-lite"/>
    </source>
</evidence>
<keyword evidence="3" id="KW-1185">Reference proteome</keyword>
<proteinExistence type="predicted"/>
<evidence type="ECO:0000313" key="2">
    <source>
        <dbReference type="EMBL" id="KAG6596976.1"/>
    </source>
</evidence>